<keyword evidence="2" id="KW-0964">Secreted</keyword>
<dbReference type="GO" id="GO:0005576">
    <property type="term" value="C:extracellular region"/>
    <property type="evidence" value="ECO:0007669"/>
    <property type="project" value="UniProtKB-SubCell"/>
</dbReference>
<keyword evidence="4" id="KW-0378">Hydrolase</keyword>
<dbReference type="OrthoDB" id="6380398at2759"/>
<dbReference type="InterPro" id="IPR035914">
    <property type="entry name" value="Sperma_CUB_dom_sf"/>
</dbReference>
<dbReference type="PRINTS" id="PR00722">
    <property type="entry name" value="CHYMOTRYPSIN"/>
</dbReference>
<dbReference type="SUPFAM" id="SSF50494">
    <property type="entry name" value="Trypsin-like serine proteases"/>
    <property type="match status" value="1"/>
</dbReference>
<dbReference type="GO" id="GO:0004252">
    <property type="term" value="F:serine-type endopeptidase activity"/>
    <property type="evidence" value="ECO:0007669"/>
    <property type="project" value="InterPro"/>
</dbReference>
<keyword evidence="3" id="KW-0645">Protease</keyword>
<evidence type="ECO:0000256" key="4">
    <source>
        <dbReference type="ARBA" id="ARBA00022801"/>
    </source>
</evidence>
<accession>A0A0M4EU65</accession>
<dbReference type="PANTHER" id="PTHR24256">
    <property type="entry name" value="TRYPTASE-RELATED"/>
    <property type="match status" value="1"/>
</dbReference>
<comment type="caution">
    <text evidence="8">Lacks conserved residue(s) required for the propagation of feature annotation.</text>
</comment>
<organism evidence="12 13">
    <name type="scientific">Drosophila busckii</name>
    <name type="common">Fruit fly</name>
    <dbReference type="NCBI Taxonomy" id="30019"/>
    <lineage>
        <taxon>Eukaryota</taxon>
        <taxon>Metazoa</taxon>
        <taxon>Ecdysozoa</taxon>
        <taxon>Arthropoda</taxon>
        <taxon>Hexapoda</taxon>
        <taxon>Insecta</taxon>
        <taxon>Pterygota</taxon>
        <taxon>Neoptera</taxon>
        <taxon>Endopterygota</taxon>
        <taxon>Diptera</taxon>
        <taxon>Brachycera</taxon>
        <taxon>Muscomorpha</taxon>
        <taxon>Ephydroidea</taxon>
        <taxon>Drosophilidae</taxon>
        <taxon>Drosophila</taxon>
    </lineage>
</organism>
<dbReference type="InterPro" id="IPR000859">
    <property type="entry name" value="CUB_dom"/>
</dbReference>
<dbReference type="InterPro" id="IPR018114">
    <property type="entry name" value="TRYPSIN_HIS"/>
</dbReference>
<dbReference type="Pfam" id="PF00431">
    <property type="entry name" value="CUB"/>
    <property type="match status" value="1"/>
</dbReference>
<dbReference type="PROSITE" id="PS50240">
    <property type="entry name" value="TRYPSIN_DOM"/>
    <property type="match status" value="1"/>
</dbReference>
<evidence type="ECO:0000256" key="9">
    <source>
        <dbReference type="SAM" id="SignalP"/>
    </source>
</evidence>
<dbReference type="FunFam" id="2.40.10.10:FF:000015">
    <property type="entry name" value="Atrial natriuretic peptide-converting enzyme"/>
    <property type="match status" value="1"/>
</dbReference>
<sequence>LARSLILLSCCLLLTTVHSQTIYFQGCDNAYTLNGGTTYVESPFYPQNYPAGTSCRYRFTAPLDHYIKAECSISIYKNGNQCSTDNFWIDAEGDLLMRNAENFCGTGTFTRESLFTELTMAYISNNRNNGRFRCVLTVVPQNCNCGWGVSTRIVNGAAAANNEYPSMVALKDTTNSNLRSFCGGVIVSHRHVLTAAHCTYQVNSPTNIVAIAGTNNLQDPTSSMYYATYAIQQIIRHESYQNEPNVVNDIALLITARTIKWTRGVGPICLPPPGTSNSFAYDTVDVIGFGTTSTGGRPSTTLQKVNLMVVNNNDCQTEYQGSATINSGQMCTYDYSGNSRDSCQYDSGGPAIARKSRQFLLGIISFGKTCAASPYAMGVNTRVTTYVAWIRQKIGNANCVVAM</sequence>
<feature type="signal peptide" evidence="9">
    <location>
        <begin position="1"/>
        <end position="19"/>
    </location>
</feature>
<dbReference type="AlphaFoldDB" id="A0A0M4EU65"/>
<dbReference type="EMBL" id="CP012524">
    <property type="protein sequence ID" value="ALC40907.1"/>
    <property type="molecule type" value="Genomic_DNA"/>
</dbReference>
<dbReference type="GO" id="GO:0160032">
    <property type="term" value="P:Toll receptor ligand protein activation cascade"/>
    <property type="evidence" value="ECO:0007669"/>
    <property type="project" value="UniProtKB-ARBA"/>
</dbReference>
<evidence type="ECO:0000259" key="10">
    <source>
        <dbReference type="PROSITE" id="PS01180"/>
    </source>
</evidence>
<feature type="domain" description="CUB" evidence="10">
    <location>
        <begin position="27"/>
        <end position="139"/>
    </location>
</feature>
<dbReference type="Gene3D" id="2.40.10.10">
    <property type="entry name" value="Trypsin-like serine proteases"/>
    <property type="match status" value="1"/>
</dbReference>
<evidence type="ECO:0000313" key="13">
    <source>
        <dbReference type="Proteomes" id="UP000494163"/>
    </source>
</evidence>
<dbReference type="InterPro" id="IPR001314">
    <property type="entry name" value="Peptidase_S1A"/>
</dbReference>
<evidence type="ECO:0000313" key="12">
    <source>
        <dbReference type="EMBL" id="ALC40907.1"/>
    </source>
</evidence>
<evidence type="ECO:0000256" key="1">
    <source>
        <dbReference type="ARBA" id="ARBA00004613"/>
    </source>
</evidence>
<dbReference type="OMA" id="QCSTDNF"/>
<comment type="subcellular location">
    <subcellularLocation>
        <location evidence="1">Secreted</location>
    </subcellularLocation>
</comment>
<dbReference type="PROSITE" id="PS00134">
    <property type="entry name" value="TRYPSIN_HIS"/>
    <property type="match status" value="1"/>
</dbReference>
<dbReference type="GO" id="GO:0035008">
    <property type="term" value="P:positive regulation of melanization defense response"/>
    <property type="evidence" value="ECO:0007669"/>
    <property type="project" value="UniProtKB-ARBA"/>
</dbReference>
<keyword evidence="5" id="KW-0720">Serine protease</keyword>
<reference evidence="12 13" key="1">
    <citation type="submission" date="2015-08" db="EMBL/GenBank/DDBJ databases">
        <title>Ancestral chromatin configuration constrains chromatin evolution on differentiating sex chromosomes in Drosophila.</title>
        <authorList>
            <person name="Zhou Q."/>
            <person name="Bachtrog D."/>
        </authorList>
    </citation>
    <scope>NUCLEOTIDE SEQUENCE [LARGE SCALE GENOMIC DNA]</scope>
    <source>
        <tissue evidence="12">Whole larvae</tissue>
    </source>
</reference>
<evidence type="ECO:0000256" key="3">
    <source>
        <dbReference type="ARBA" id="ARBA00022670"/>
    </source>
</evidence>
<dbReference type="Gene3D" id="2.60.120.290">
    <property type="entry name" value="Spermadhesin, CUB domain"/>
    <property type="match status" value="1"/>
</dbReference>
<proteinExistence type="inferred from homology"/>
<dbReference type="GO" id="GO:0050832">
    <property type="term" value="P:defense response to fungus"/>
    <property type="evidence" value="ECO:0007669"/>
    <property type="project" value="UniProtKB-ARBA"/>
</dbReference>
<feature type="domain" description="Peptidase S1" evidence="11">
    <location>
        <begin position="153"/>
        <end position="395"/>
    </location>
</feature>
<evidence type="ECO:0000256" key="8">
    <source>
        <dbReference type="PROSITE-ProRule" id="PRU00059"/>
    </source>
</evidence>
<dbReference type="CDD" id="cd00190">
    <property type="entry name" value="Tryp_SPc"/>
    <property type="match status" value="1"/>
</dbReference>
<dbReference type="STRING" id="30019.A0A0M4EU65"/>
<dbReference type="GO" id="GO:0006508">
    <property type="term" value="P:proteolysis"/>
    <property type="evidence" value="ECO:0007669"/>
    <property type="project" value="UniProtKB-KW"/>
</dbReference>
<name>A0A0M4EU65_DROBS</name>
<dbReference type="SMART" id="SM00020">
    <property type="entry name" value="Tryp_SPc"/>
    <property type="match status" value="1"/>
</dbReference>
<keyword evidence="6" id="KW-1015">Disulfide bond</keyword>
<dbReference type="Proteomes" id="UP000494163">
    <property type="component" value="Chromosome 2R"/>
</dbReference>
<evidence type="ECO:0000259" key="11">
    <source>
        <dbReference type="PROSITE" id="PS50240"/>
    </source>
</evidence>
<keyword evidence="9" id="KW-0732">Signal</keyword>
<evidence type="ECO:0000256" key="5">
    <source>
        <dbReference type="ARBA" id="ARBA00022825"/>
    </source>
</evidence>
<dbReference type="InterPro" id="IPR051487">
    <property type="entry name" value="Ser/Thr_Proteases_Immune/Dev"/>
</dbReference>
<dbReference type="SUPFAM" id="SSF49854">
    <property type="entry name" value="Spermadhesin, CUB domain"/>
    <property type="match status" value="1"/>
</dbReference>
<evidence type="ECO:0000256" key="2">
    <source>
        <dbReference type="ARBA" id="ARBA00022525"/>
    </source>
</evidence>
<feature type="non-terminal residue" evidence="12">
    <location>
        <position position="1"/>
    </location>
</feature>
<keyword evidence="13" id="KW-1185">Reference proteome</keyword>
<gene>
    <name evidence="12" type="ORF">Dbus_chr2Rg486</name>
</gene>
<protein>
    <submittedName>
        <fullName evidence="12">CG30371</fullName>
    </submittedName>
</protein>
<dbReference type="Pfam" id="PF00089">
    <property type="entry name" value="Trypsin"/>
    <property type="match status" value="1"/>
</dbReference>
<dbReference type="InterPro" id="IPR009003">
    <property type="entry name" value="Peptidase_S1_PA"/>
</dbReference>
<dbReference type="InterPro" id="IPR043504">
    <property type="entry name" value="Peptidase_S1_PA_chymotrypsin"/>
</dbReference>
<evidence type="ECO:0000256" key="7">
    <source>
        <dbReference type="ARBA" id="ARBA00024195"/>
    </source>
</evidence>
<comment type="similarity">
    <text evidence="7">Belongs to the peptidase S1 family. CLIP subfamily.</text>
</comment>
<dbReference type="PROSITE" id="PS01180">
    <property type="entry name" value="CUB"/>
    <property type="match status" value="1"/>
</dbReference>
<dbReference type="InterPro" id="IPR001254">
    <property type="entry name" value="Trypsin_dom"/>
</dbReference>
<evidence type="ECO:0000256" key="6">
    <source>
        <dbReference type="ARBA" id="ARBA00023157"/>
    </source>
</evidence>
<feature type="chain" id="PRO_5005793707" evidence="9">
    <location>
        <begin position="20"/>
        <end position="403"/>
    </location>
</feature>